<dbReference type="InterPro" id="IPR000215">
    <property type="entry name" value="Serpin_fam"/>
</dbReference>
<evidence type="ECO:0000256" key="1">
    <source>
        <dbReference type="ARBA" id="ARBA00009500"/>
    </source>
</evidence>
<proteinExistence type="inferred from homology"/>
<evidence type="ECO:0000256" key="2">
    <source>
        <dbReference type="RuleBase" id="RU000411"/>
    </source>
</evidence>
<evidence type="ECO:0000313" key="5">
    <source>
        <dbReference type="Proteomes" id="UP000036681"/>
    </source>
</evidence>
<dbReference type="InterPro" id="IPR036186">
    <property type="entry name" value="Serpin_sf"/>
</dbReference>
<evidence type="ECO:0000256" key="3">
    <source>
        <dbReference type="SAM" id="SignalP"/>
    </source>
</evidence>
<comment type="similarity">
    <text evidence="1 2">Belongs to the serpin family.</text>
</comment>
<dbReference type="InterPro" id="IPR042178">
    <property type="entry name" value="Serpin_sf_1"/>
</dbReference>
<protein>
    <submittedName>
        <fullName evidence="6">SERPIN domain-containing protein</fullName>
    </submittedName>
</protein>
<evidence type="ECO:0000259" key="4">
    <source>
        <dbReference type="SMART" id="SM00093"/>
    </source>
</evidence>
<dbReference type="InterPro" id="IPR023796">
    <property type="entry name" value="Serpin_dom"/>
</dbReference>
<keyword evidence="3" id="KW-0732">Signal</keyword>
<dbReference type="AlphaFoldDB" id="A0A0M3I5X8"/>
<dbReference type="SMART" id="SM00093">
    <property type="entry name" value="SERPIN"/>
    <property type="match status" value="1"/>
</dbReference>
<sequence>MCFSTYHSFVPLLLLLISPSHSNANYCCGIMSLDIAQANFALGVLRKSDANDGAHKSAILSPFSIAVALGMTYAGAKNNTYKQMNDVLAGGASDKEFNDHLGKLLQELSQSRSGYELSSANKLFIKKGFSLKETYLEIIRSVYGGLLEQVDFSQAIAVAKDINEWVERQTKSKITNLVQPEMFDDLTRMVLVNAIYFKGLWNIEFTESQTRKAIFYEKQDATRQV</sequence>
<evidence type="ECO:0000313" key="6">
    <source>
        <dbReference type="WBParaSite" id="ALUE_0001239401-mRNA-1"/>
    </source>
</evidence>
<feature type="chain" id="PRO_5005656646" evidence="3">
    <location>
        <begin position="25"/>
        <end position="225"/>
    </location>
</feature>
<dbReference type="SUPFAM" id="SSF56574">
    <property type="entry name" value="Serpins"/>
    <property type="match status" value="1"/>
</dbReference>
<feature type="signal peptide" evidence="3">
    <location>
        <begin position="1"/>
        <end position="24"/>
    </location>
</feature>
<dbReference type="Pfam" id="PF00079">
    <property type="entry name" value="Serpin"/>
    <property type="match status" value="1"/>
</dbReference>
<dbReference type="CDD" id="cd00172">
    <property type="entry name" value="serpin"/>
    <property type="match status" value="1"/>
</dbReference>
<dbReference type="Proteomes" id="UP000036681">
    <property type="component" value="Unplaced"/>
</dbReference>
<dbReference type="PANTHER" id="PTHR11461:SF211">
    <property type="entry name" value="GH10112P-RELATED"/>
    <property type="match status" value="1"/>
</dbReference>
<name>A0A0M3I5X8_ASCLU</name>
<accession>A0A0M3I5X8</accession>
<dbReference type="PANTHER" id="PTHR11461">
    <property type="entry name" value="SERINE PROTEASE INHIBITOR, SERPIN"/>
    <property type="match status" value="1"/>
</dbReference>
<feature type="domain" description="Serpin" evidence="4">
    <location>
        <begin position="42"/>
        <end position="225"/>
    </location>
</feature>
<reference evidence="6" key="1">
    <citation type="submission" date="2017-02" db="UniProtKB">
        <authorList>
            <consortium name="WormBaseParasite"/>
        </authorList>
    </citation>
    <scope>IDENTIFICATION</scope>
</reference>
<dbReference type="GO" id="GO:0004867">
    <property type="term" value="F:serine-type endopeptidase inhibitor activity"/>
    <property type="evidence" value="ECO:0007669"/>
    <property type="project" value="InterPro"/>
</dbReference>
<dbReference type="Gene3D" id="3.30.497.10">
    <property type="entry name" value="Antithrombin, subunit I, domain 2"/>
    <property type="match status" value="1"/>
</dbReference>
<keyword evidence="5" id="KW-1185">Reference proteome</keyword>
<dbReference type="GO" id="GO:0005615">
    <property type="term" value="C:extracellular space"/>
    <property type="evidence" value="ECO:0007669"/>
    <property type="project" value="InterPro"/>
</dbReference>
<organism evidence="5 6">
    <name type="scientific">Ascaris lumbricoides</name>
    <name type="common">Giant roundworm</name>
    <dbReference type="NCBI Taxonomy" id="6252"/>
    <lineage>
        <taxon>Eukaryota</taxon>
        <taxon>Metazoa</taxon>
        <taxon>Ecdysozoa</taxon>
        <taxon>Nematoda</taxon>
        <taxon>Chromadorea</taxon>
        <taxon>Rhabditida</taxon>
        <taxon>Spirurina</taxon>
        <taxon>Ascaridomorpha</taxon>
        <taxon>Ascaridoidea</taxon>
        <taxon>Ascarididae</taxon>
        <taxon>Ascaris</taxon>
    </lineage>
</organism>
<dbReference type="WBParaSite" id="ALUE_0001239401-mRNA-1">
    <property type="protein sequence ID" value="ALUE_0001239401-mRNA-1"/>
    <property type="gene ID" value="ALUE_0001239401"/>
</dbReference>